<organism evidence="1 2">
    <name type="scientific">Tetranychus urticae</name>
    <name type="common">Two-spotted spider mite</name>
    <dbReference type="NCBI Taxonomy" id="32264"/>
    <lineage>
        <taxon>Eukaryota</taxon>
        <taxon>Metazoa</taxon>
        <taxon>Ecdysozoa</taxon>
        <taxon>Arthropoda</taxon>
        <taxon>Chelicerata</taxon>
        <taxon>Arachnida</taxon>
        <taxon>Acari</taxon>
        <taxon>Acariformes</taxon>
        <taxon>Trombidiformes</taxon>
        <taxon>Prostigmata</taxon>
        <taxon>Eleutherengona</taxon>
        <taxon>Raphignathae</taxon>
        <taxon>Tetranychoidea</taxon>
        <taxon>Tetranychidae</taxon>
        <taxon>Tetranychus</taxon>
    </lineage>
</organism>
<sequence>MSTLFMQYYNFTFLKPRCDELGFEEVRRSDFEVDASYHGFTSAFWRTYQCLQLNTQKYFIMCAEIGHKNEHLKAFGSAYTLEIASDAACYNLNITKRYSCFAAQMPKHTQMSVDIVILFPRCGQYRSTSNVRAREEVPFFWTDLLYCLSNLVIDLAGGRATAPAFAMLDKSLFGDLIDSLAIYVNPAFRAGGVMNIPEVVPNLMFDFIETYTCSGCDELFTDPFVTPFIRVPPNVSFQSLLNCSEMLLPVSVFGVCIVCLLVQDAVIRFCTNLPPAVYVDELSLELDGVRYGYKHYTNSVCFPCYKNKDGFDYGEFHRPYVVGDTRVQDHTYAHIRSGNGYHEVNNGGIYTIDHRMSLYITSSEGRRGYAESYKFVRSSFTYGVPIMREEIIRLNWISSTSFEILEISYYIVQKK</sequence>
<evidence type="ECO:0000313" key="2">
    <source>
        <dbReference type="Proteomes" id="UP000015104"/>
    </source>
</evidence>
<protein>
    <submittedName>
        <fullName evidence="1">Uncharacterized protein</fullName>
    </submittedName>
</protein>
<accession>T1K184</accession>
<reference evidence="1" key="2">
    <citation type="submission" date="2015-06" db="UniProtKB">
        <authorList>
            <consortium name="EnsemblMetazoa"/>
        </authorList>
    </citation>
    <scope>IDENTIFICATION</scope>
</reference>
<proteinExistence type="predicted"/>
<dbReference type="HOGENOM" id="CLU_547832_0_0_1"/>
<dbReference type="EnsemblMetazoa" id="tetur04g00380.1">
    <property type="protein sequence ID" value="tetur04g00380.1"/>
    <property type="gene ID" value="tetur04g00380"/>
</dbReference>
<reference evidence="2" key="1">
    <citation type="submission" date="2011-08" db="EMBL/GenBank/DDBJ databases">
        <authorList>
            <person name="Rombauts S."/>
        </authorList>
    </citation>
    <scope>NUCLEOTIDE SEQUENCE</scope>
    <source>
        <strain evidence="2">London</strain>
    </source>
</reference>
<dbReference type="Proteomes" id="UP000015104">
    <property type="component" value="Unassembled WGS sequence"/>
</dbReference>
<evidence type="ECO:0000313" key="1">
    <source>
        <dbReference type="EnsemblMetazoa" id="tetur04g00380.1"/>
    </source>
</evidence>
<keyword evidence="2" id="KW-1185">Reference proteome</keyword>
<name>T1K184_TETUR</name>
<dbReference type="EMBL" id="CAEY01001346">
    <property type="status" value="NOT_ANNOTATED_CDS"/>
    <property type="molecule type" value="Genomic_DNA"/>
</dbReference>
<dbReference type="AlphaFoldDB" id="T1K184"/>